<dbReference type="AlphaFoldDB" id="A0A6P8YSU7"/>
<feature type="transmembrane region" description="Helical" evidence="7">
    <location>
        <begin position="189"/>
        <end position="212"/>
    </location>
</feature>
<feature type="transmembrane region" description="Helical" evidence="7">
    <location>
        <begin position="12"/>
        <end position="33"/>
    </location>
</feature>
<dbReference type="CDD" id="cd03127">
    <property type="entry name" value="tetraspanin_LEL"/>
    <property type="match status" value="1"/>
</dbReference>
<evidence type="ECO:0000256" key="4">
    <source>
        <dbReference type="ARBA" id="ARBA00022989"/>
    </source>
</evidence>
<evidence type="ECO:0000313" key="8">
    <source>
        <dbReference type="Proteomes" id="UP000515160"/>
    </source>
</evidence>
<reference evidence="9" key="1">
    <citation type="submission" date="2025-08" db="UniProtKB">
        <authorList>
            <consortium name="RefSeq"/>
        </authorList>
    </citation>
    <scope>IDENTIFICATION</scope>
    <source>
        <strain evidence="9">15112-1751.03</strain>
        <tissue evidence="9">Whole Adult</tissue>
    </source>
</reference>
<dbReference type="PIRSF" id="PIRSF002419">
    <property type="entry name" value="Tetraspanin"/>
    <property type="match status" value="1"/>
</dbReference>
<dbReference type="PANTHER" id="PTHR19282">
    <property type="entry name" value="TETRASPANIN"/>
    <property type="match status" value="1"/>
</dbReference>
<keyword evidence="5 7" id="KW-0472">Membrane</keyword>
<evidence type="ECO:0000256" key="5">
    <source>
        <dbReference type="ARBA" id="ARBA00023136"/>
    </source>
</evidence>
<name>A0A6P8YSU7_DROAB</name>
<keyword evidence="8" id="KW-1185">Reference proteome</keyword>
<dbReference type="Pfam" id="PF00335">
    <property type="entry name" value="Tetraspanin"/>
    <property type="match status" value="1"/>
</dbReference>
<dbReference type="RefSeq" id="XP_034108887.1">
    <property type="nucleotide sequence ID" value="XM_034252996.2"/>
</dbReference>
<sequence>MGCATATIKYLVFLFNALCALLGIGVIVVNSIALKDVANETRPVLIFFIVIGSIVFLISFFGCCGAIKESPCLTWMYAIIMLIILILSCVLCFVYVHHIDDEQLARSQLNNAWAQQKNGTDAMTFYQKTFKCCGITGPNDYTKANLTTPESCYAANTNGTATTSHSVYPDGCLTKLIAFYDDALKFVRVFGWILIAVEGAAFVFATVLGITFNNEQRRSRY</sequence>
<evidence type="ECO:0000313" key="9">
    <source>
        <dbReference type="RefSeq" id="XP_034108887.1"/>
    </source>
</evidence>
<dbReference type="GeneID" id="117571033"/>
<dbReference type="GO" id="GO:0005886">
    <property type="term" value="C:plasma membrane"/>
    <property type="evidence" value="ECO:0007669"/>
    <property type="project" value="TreeGrafter"/>
</dbReference>
<dbReference type="Gene3D" id="1.10.1450.10">
    <property type="entry name" value="Tetraspanin"/>
    <property type="match status" value="1"/>
</dbReference>
<evidence type="ECO:0000256" key="6">
    <source>
        <dbReference type="PIRSR" id="PIRSR002419-1"/>
    </source>
</evidence>
<comment type="similarity">
    <text evidence="2 7">Belongs to the tetraspanin (TM4SF) family.</text>
</comment>
<feature type="transmembrane region" description="Helical" evidence="7">
    <location>
        <begin position="74"/>
        <end position="96"/>
    </location>
</feature>
<organism evidence="8 9">
    <name type="scientific">Drosophila albomicans</name>
    <name type="common">Fruit fly</name>
    <dbReference type="NCBI Taxonomy" id="7291"/>
    <lineage>
        <taxon>Eukaryota</taxon>
        <taxon>Metazoa</taxon>
        <taxon>Ecdysozoa</taxon>
        <taxon>Arthropoda</taxon>
        <taxon>Hexapoda</taxon>
        <taxon>Insecta</taxon>
        <taxon>Pterygota</taxon>
        <taxon>Neoptera</taxon>
        <taxon>Endopterygota</taxon>
        <taxon>Diptera</taxon>
        <taxon>Brachycera</taxon>
        <taxon>Muscomorpha</taxon>
        <taxon>Ephydroidea</taxon>
        <taxon>Drosophilidae</taxon>
        <taxon>Drosophila</taxon>
    </lineage>
</organism>
<feature type="disulfide bond" evidence="6">
    <location>
        <begin position="133"/>
        <end position="152"/>
    </location>
</feature>
<dbReference type="PRINTS" id="PR00259">
    <property type="entry name" value="TMFOUR"/>
</dbReference>
<dbReference type="InterPro" id="IPR018499">
    <property type="entry name" value="Tetraspanin/Peripherin"/>
</dbReference>
<keyword evidence="6" id="KW-1015">Disulfide bond</keyword>
<dbReference type="Proteomes" id="UP000515160">
    <property type="component" value="Chromosome 3"/>
</dbReference>
<dbReference type="InterPro" id="IPR000301">
    <property type="entry name" value="Tetraspanin_animals"/>
</dbReference>
<dbReference type="OrthoDB" id="71600at2759"/>
<feature type="transmembrane region" description="Helical" evidence="7">
    <location>
        <begin position="45"/>
        <end position="67"/>
    </location>
</feature>
<evidence type="ECO:0000256" key="3">
    <source>
        <dbReference type="ARBA" id="ARBA00022692"/>
    </source>
</evidence>
<keyword evidence="3 7" id="KW-0812">Transmembrane</keyword>
<dbReference type="SUPFAM" id="SSF48652">
    <property type="entry name" value="Tetraspanin"/>
    <property type="match status" value="1"/>
</dbReference>
<keyword evidence="4 7" id="KW-1133">Transmembrane helix</keyword>
<accession>A0A6P8YSU7</accession>
<proteinExistence type="inferred from homology"/>
<gene>
    <name evidence="9" type="primary">LOC117571033</name>
</gene>
<evidence type="ECO:0000256" key="1">
    <source>
        <dbReference type="ARBA" id="ARBA00004141"/>
    </source>
</evidence>
<dbReference type="InterPro" id="IPR008952">
    <property type="entry name" value="Tetraspanin_EC2_sf"/>
</dbReference>
<evidence type="ECO:0000256" key="2">
    <source>
        <dbReference type="ARBA" id="ARBA00006840"/>
    </source>
</evidence>
<feature type="disulfide bond" evidence="6">
    <location>
        <begin position="132"/>
        <end position="172"/>
    </location>
</feature>
<dbReference type="PANTHER" id="PTHR19282:SF521">
    <property type="entry name" value="IP01817P-RELATED"/>
    <property type="match status" value="1"/>
</dbReference>
<protein>
    <recommendedName>
        <fullName evidence="7">Tetraspanin</fullName>
    </recommendedName>
</protein>
<evidence type="ECO:0000256" key="7">
    <source>
        <dbReference type="RuleBase" id="RU361218"/>
    </source>
</evidence>
<comment type="subcellular location">
    <subcellularLocation>
        <location evidence="1 7">Membrane</location>
        <topology evidence="1 7">Multi-pass membrane protein</topology>
    </subcellularLocation>
</comment>